<sequence>MASLLPEVHPDYADIGDIGVIAADGPLKEALCVIDASGLIVMTESGHGRRPREDLMRAFKVG</sequence>
<proteinExistence type="predicted"/>
<comment type="caution">
    <text evidence="2">The sequence shown here is derived from an EMBL/GenBank/DDBJ whole genome shotgun (WGS) entry which is preliminary data.</text>
</comment>
<name>A0ABT8D6S2_9RHOB</name>
<evidence type="ECO:0000313" key="3">
    <source>
        <dbReference type="Proteomes" id="UP001243846"/>
    </source>
</evidence>
<dbReference type="Proteomes" id="UP001243846">
    <property type="component" value="Unassembled WGS sequence"/>
</dbReference>
<evidence type="ECO:0000313" key="2">
    <source>
        <dbReference type="EMBL" id="MDN3712185.1"/>
    </source>
</evidence>
<accession>A0ABT8D6S2</accession>
<evidence type="ECO:0000259" key="1">
    <source>
        <dbReference type="Pfam" id="PF22262"/>
    </source>
</evidence>
<dbReference type="InterPro" id="IPR053802">
    <property type="entry name" value="DUF6950"/>
</dbReference>
<dbReference type="EMBL" id="JAUFRC010000001">
    <property type="protein sequence ID" value="MDN3712185.1"/>
    <property type="molecule type" value="Genomic_DNA"/>
</dbReference>
<dbReference type="Pfam" id="PF22262">
    <property type="entry name" value="DUF6950"/>
    <property type="match status" value="1"/>
</dbReference>
<feature type="domain" description="DUF6950" evidence="1">
    <location>
        <begin position="2"/>
        <end position="61"/>
    </location>
</feature>
<reference evidence="3" key="1">
    <citation type="journal article" date="2019" name="Int. J. Syst. Evol. Microbiol.">
        <title>The Global Catalogue of Microorganisms (GCM) 10K type strain sequencing project: providing services to taxonomists for standard genome sequencing and annotation.</title>
        <authorList>
            <consortium name="The Broad Institute Genomics Platform"/>
            <consortium name="The Broad Institute Genome Sequencing Center for Infectious Disease"/>
            <person name="Wu L."/>
            <person name="Ma J."/>
        </authorList>
    </citation>
    <scope>NUCLEOTIDE SEQUENCE [LARGE SCALE GENOMIC DNA]</scope>
    <source>
        <strain evidence="3">CECT 8482</strain>
    </source>
</reference>
<protein>
    <recommendedName>
        <fullName evidence="1">DUF6950 domain-containing protein</fullName>
    </recommendedName>
</protein>
<gene>
    <name evidence="2" type="ORF">QWZ10_10980</name>
</gene>
<organism evidence="2 3">
    <name type="scientific">Paracoccus cavernae</name>
    <dbReference type="NCBI Taxonomy" id="1571207"/>
    <lineage>
        <taxon>Bacteria</taxon>
        <taxon>Pseudomonadati</taxon>
        <taxon>Pseudomonadota</taxon>
        <taxon>Alphaproteobacteria</taxon>
        <taxon>Rhodobacterales</taxon>
        <taxon>Paracoccaceae</taxon>
        <taxon>Paracoccus</taxon>
    </lineage>
</organism>
<keyword evidence="3" id="KW-1185">Reference proteome</keyword>